<dbReference type="Proteomes" id="UP001159428">
    <property type="component" value="Unassembled WGS sequence"/>
</dbReference>
<sequence length="139" mass="15969">MKDEIKLAKRQRRKAKRKWRASKAHIDLLSYRTMRNRVTFLSNKARSDYYTNFISEKSTDQRRLFRASKSLLNLSKGSGLQLSTNYYQLANDFGQFFAQKIAGIRSNIRSVSTNQISLPVNATSTVAASCFSEFNLLSE</sequence>
<gene>
    <name evidence="1" type="ORF">PMEA_00006791</name>
</gene>
<accession>A0AAU9WJJ5</accession>
<evidence type="ECO:0008006" key="3">
    <source>
        <dbReference type="Google" id="ProtNLM"/>
    </source>
</evidence>
<proteinExistence type="predicted"/>
<comment type="caution">
    <text evidence="1">The sequence shown here is derived from an EMBL/GenBank/DDBJ whole genome shotgun (WGS) entry which is preliminary data.</text>
</comment>
<dbReference type="AlphaFoldDB" id="A0AAU9WJJ5"/>
<keyword evidence="2" id="KW-1185">Reference proteome</keyword>
<evidence type="ECO:0000313" key="2">
    <source>
        <dbReference type="Proteomes" id="UP001159428"/>
    </source>
</evidence>
<evidence type="ECO:0000313" key="1">
    <source>
        <dbReference type="EMBL" id="CAH3115582.1"/>
    </source>
</evidence>
<name>A0AAU9WJJ5_9CNID</name>
<dbReference type="EMBL" id="CALNXJ010000015">
    <property type="protein sequence ID" value="CAH3115582.1"/>
    <property type="molecule type" value="Genomic_DNA"/>
</dbReference>
<protein>
    <recommendedName>
        <fullName evidence="3">50S ribosomal protein L20</fullName>
    </recommendedName>
</protein>
<organism evidence="1 2">
    <name type="scientific">Pocillopora meandrina</name>
    <dbReference type="NCBI Taxonomy" id="46732"/>
    <lineage>
        <taxon>Eukaryota</taxon>
        <taxon>Metazoa</taxon>
        <taxon>Cnidaria</taxon>
        <taxon>Anthozoa</taxon>
        <taxon>Hexacorallia</taxon>
        <taxon>Scleractinia</taxon>
        <taxon>Astrocoeniina</taxon>
        <taxon>Pocilloporidae</taxon>
        <taxon>Pocillopora</taxon>
    </lineage>
</organism>
<reference evidence="1 2" key="1">
    <citation type="submission" date="2022-05" db="EMBL/GenBank/DDBJ databases">
        <authorList>
            <consortium name="Genoscope - CEA"/>
            <person name="William W."/>
        </authorList>
    </citation>
    <scope>NUCLEOTIDE SEQUENCE [LARGE SCALE GENOMIC DNA]</scope>
</reference>
<feature type="non-terminal residue" evidence="1">
    <location>
        <position position="139"/>
    </location>
</feature>